<dbReference type="AlphaFoldDB" id="A0A5B0N0A4"/>
<organism evidence="1 2">
    <name type="scientific">Puccinia graminis f. sp. tritici</name>
    <dbReference type="NCBI Taxonomy" id="56615"/>
    <lineage>
        <taxon>Eukaryota</taxon>
        <taxon>Fungi</taxon>
        <taxon>Dikarya</taxon>
        <taxon>Basidiomycota</taxon>
        <taxon>Pucciniomycotina</taxon>
        <taxon>Pucciniomycetes</taxon>
        <taxon>Pucciniales</taxon>
        <taxon>Pucciniaceae</taxon>
        <taxon>Puccinia</taxon>
    </lineage>
</organism>
<reference evidence="1 2" key="1">
    <citation type="submission" date="2019-05" db="EMBL/GenBank/DDBJ databases">
        <title>Emergence of the Ug99 lineage of the wheat stem rust pathogen through somatic hybridization.</title>
        <authorList>
            <person name="Li F."/>
            <person name="Upadhyaya N.M."/>
            <person name="Sperschneider J."/>
            <person name="Matny O."/>
            <person name="Nguyen-Phuc H."/>
            <person name="Mago R."/>
            <person name="Raley C."/>
            <person name="Miller M.E."/>
            <person name="Silverstein K.A.T."/>
            <person name="Henningsen E."/>
            <person name="Hirsch C.D."/>
            <person name="Visser B."/>
            <person name="Pretorius Z.A."/>
            <person name="Steffenson B.J."/>
            <person name="Schwessinger B."/>
            <person name="Dodds P.N."/>
            <person name="Figueroa M."/>
        </authorList>
    </citation>
    <scope>NUCLEOTIDE SEQUENCE [LARGE SCALE GENOMIC DNA]</scope>
    <source>
        <strain evidence="1 2">Ug99</strain>
    </source>
</reference>
<dbReference type="Proteomes" id="UP000325313">
    <property type="component" value="Unassembled WGS sequence"/>
</dbReference>
<sequence>MTMVYDAIAGWGPHIFSLWIEFLWRIVEDMLDRRLELRCWLNLTAAFPAVSKTWAARYIFPSSNQKTAEPPQWGTGCEHPCAISHYNNLKAGPKGSAQDPTELSTDEEFLPLDLSLITSVLTEWMDSRPIRTGKDRYVISVALGLLESQSSQRLSAVNLRFSLSSKGTLLQIHTLISLTLSGRVIPA</sequence>
<evidence type="ECO:0000313" key="2">
    <source>
        <dbReference type="Proteomes" id="UP000325313"/>
    </source>
</evidence>
<name>A0A5B0N0A4_PUCGR</name>
<comment type="caution">
    <text evidence="1">The sequence shown here is derived from an EMBL/GenBank/DDBJ whole genome shotgun (WGS) entry which is preliminary data.</text>
</comment>
<evidence type="ECO:0000313" key="1">
    <source>
        <dbReference type="EMBL" id="KAA1082222.1"/>
    </source>
</evidence>
<protein>
    <submittedName>
        <fullName evidence="1">Uncharacterized protein</fullName>
    </submittedName>
</protein>
<proteinExistence type="predicted"/>
<accession>A0A5B0N0A4</accession>
<dbReference type="EMBL" id="VDEP01000439">
    <property type="protein sequence ID" value="KAA1082222.1"/>
    <property type="molecule type" value="Genomic_DNA"/>
</dbReference>
<gene>
    <name evidence="1" type="ORF">PGTUg99_028149</name>
</gene>